<reference evidence="2 3" key="1">
    <citation type="submission" date="2018-11" db="EMBL/GenBank/DDBJ databases">
        <title>Photobacterium sp. BEI247 sp. nov., a marine bacterium isolated from Yongle Blue Hole in the South China Sea.</title>
        <authorList>
            <person name="Wang X."/>
        </authorList>
    </citation>
    <scope>NUCLEOTIDE SEQUENCE [LARGE SCALE GENOMIC DNA]</scope>
    <source>
        <strain evidence="3">BEI247</strain>
    </source>
</reference>
<proteinExistence type="predicted"/>
<gene>
    <name evidence="2" type="ORF">EDI28_04520</name>
</gene>
<accession>A0A444JW29</accession>
<dbReference type="InterPro" id="IPR014914">
    <property type="entry name" value="RES_dom"/>
</dbReference>
<dbReference type="Pfam" id="PF08808">
    <property type="entry name" value="RES"/>
    <property type="match status" value="1"/>
</dbReference>
<dbReference type="Proteomes" id="UP000287563">
    <property type="component" value="Unassembled WGS sequence"/>
</dbReference>
<name>A0A444JW29_9GAMM</name>
<sequence length="226" mass="25662">MSYPVKHFSEQHCYRLIPSKYPPINLYEDVAEPGQLEAIFAVEAITNPRLSEEVGNFAQIPLEDRLVGIPHCSYVMAAFTHVSPDGARFNTADYGAYYAAPDVNTAIKETVHHMERIMGYTQEPAQDVQMRCIDAWFNAQLVDLTEQQYLDLNIYHPTNYSHSQMLADEVKGLKGDGIVYQSVRHQGHDCYALFKANLVTKVCQTKHFTYKWNGVSVNSVLEINLV</sequence>
<dbReference type="RefSeq" id="WP_128782610.1">
    <property type="nucleotide sequence ID" value="NZ_RJLM01000001.1"/>
</dbReference>
<keyword evidence="3" id="KW-1185">Reference proteome</keyword>
<evidence type="ECO:0000313" key="2">
    <source>
        <dbReference type="EMBL" id="RWX57302.1"/>
    </source>
</evidence>
<evidence type="ECO:0000259" key="1">
    <source>
        <dbReference type="SMART" id="SM00953"/>
    </source>
</evidence>
<organism evidence="2 3">
    <name type="scientific">Photobacterium chitinilyticum</name>
    <dbReference type="NCBI Taxonomy" id="2485123"/>
    <lineage>
        <taxon>Bacteria</taxon>
        <taxon>Pseudomonadati</taxon>
        <taxon>Pseudomonadota</taxon>
        <taxon>Gammaproteobacteria</taxon>
        <taxon>Vibrionales</taxon>
        <taxon>Vibrionaceae</taxon>
        <taxon>Photobacterium</taxon>
    </lineage>
</organism>
<dbReference type="OrthoDB" id="9795903at2"/>
<dbReference type="AlphaFoldDB" id="A0A444JW29"/>
<evidence type="ECO:0000313" key="3">
    <source>
        <dbReference type="Proteomes" id="UP000287563"/>
    </source>
</evidence>
<feature type="domain" description="RES" evidence="1">
    <location>
        <begin position="78"/>
        <end position="205"/>
    </location>
</feature>
<protein>
    <submittedName>
        <fullName evidence="2">RES domain-containing protein</fullName>
    </submittedName>
</protein>
<dbReference type="EMBL" id="RJLM01000001">
    <property type="protein sequence ID" value="RWX57302.1"/>
    <property type="molecule type" value="Genomic_DNA"/>
</dbReference>
<dbReference type="SMART" id="SM00953">
    <property type="entry name" value="RES"/>
    <property type="match status" value="1"/>
</dbReference>
<comment type="caution">
    <text evidence="2">The sequence shown here is derived from an EMBL/GenBank/DDBJ whole genome shotgun (WGS) entry which is preliminary data.</text>
</comment>